<name>A0A660SBI3_UNCT6</name>
<dbReference type="Proteomes" id="UP000282321">
    <property type="component" value="Unassembled WGS sequence"/>
</dbReference>
<evidence type="ECO:0000313" key="8">
    <source>
        <dbReference type="Proteomes" id="UP000282321"/>
    </source>
</evidence>
<evidence type="ECO:0000256" key="3">
    <source>
        <dbReference type="ARBA" id="ARBA00022989"/>
    </source>
</evidence>
<dbReference type="PANTHER" id="PTHR43066">
    <property type="entry name" value="RHOMBOID-RELATED PROTEIN"/>
    <property type="match status" value="1"/>
</dbReference>
<keyword evidence="7" id="KW-0645">Protease</keyword>
<dbReference type="Gene3D" id="1.20.1540.10">
    <property type="entry name" value="Rhomboid-like"/>
    <property type="match status" value="1"/>
</dbReference>
<dbReference type="GO" id="GO:0016020">
    <property type="term" value="C:membrane"/>
    <property type="evidence" value="ECO:0007669"/>
    <property type="project" value="UniProtKB-SubCell"/>
</dbReference>
<dbReference type="InterPro" id="IPR022764">
    <property type="entry name" value="Peptidase_S54_rhomboid_dom"/>
</dbReference>
<feature type="transmembrane region" description="Helical" evidence="5">
    <location>
        <begin position="12"/>
        <end position="32"/>
    </location>
</feature>
<comment type="caution">
    <text evidence="7">The sequence shown here is derived from an EMBL/GenBank/DDBJ whole genome shotgun (WGS) entry which is preliminary data.</text>
</comment>
<evidence type="ECO:0000256" key="5">
    <source>
        <dbReference type="SAM" id="Phobius"/>
    </source>
</evidence>
<keyword evidence="7" id="KW-0378">Hydrolase</keyword>
<dbReference type="Pfam" id="PF01694">
    <property type="entry name" value="Rhomboid"/>
    <property type="match status" value="1"/>
</dbReference>
<dbReference type="GO" id="GO:0004252">
    <property type="term" value="F:serine-type endopeptidase activity"/>
    <property type="evidence" value="ECO:0007669"/>
    <property type="project" value="InterPro"/>
</dbReference>
<organism evidence="7 8">
    <name type="scientific">candidate division TA06 bacterium</name>
    <dbReference type="NCBI Taxonomy" id="2250710"/>
    <lineage>
        <taxon>Bacteria</taxon>
        <taxon>Bacteria division TA06</taxon>
    </lineage>
</organism>
<gene>
    <name evidence="7" type="ORF">DRP44_00335</name>
</gene>
<comment type="subcellular location">
    <subcellularLocation>
        <location evidence="1">Membrane</location>
        <topology evidence="1">Multi-pass membrane protein</topology>
    </subcellularLocation>
</comment>
<feature type="transmembrane region" description="Helical" evidence="5">
    <location>
        <begin position="52"/>
        <end position="81"/>
    </location>
</feature>
<dbReference type="PANTHER" id="PTHR43066:SF11">
    <property type="entry name" value="PEPTIDASE S54 RHOMBOID DOMAIN-CONTAINING PROTEIN"/>
    <property type="match status" value="1"/>
</dbReference>
<feature type="transmembrane region" description="Helical" evidence="5">
    <location>
        <begin position="174"/>
        <end position="193"/>
    </location>
</feature>
<evidence type="ECO:0000256" key="2">
    <source>
        <dbReference type="ARBA" id="ARBA00022692"/>
    </source>
</evidence>
<evidence type="ECO:0000259" key="6">
    <source>
        <dbReference type="Pfam" id="PF01694"/>
    </source>
</evidence>
<proteinExistence type="predicted"/>
<dbReference type="AlphaFoldDB" id="A0A660SBI3"/>
<evidence type="ECO:0000313" key="7">
    <source>
        <dbReference type="EMBL" id="RKX68158.1"/>
    </source>
</evidence>
<feature type="transmembrane region" description="Helical" evidence="5">
    <location>
        <begin position="93"/>
        <end position="113"/>
    </location>
</feature>
<dbReference type="InterPro" id="IPR035952">
    <property type="entry name" value="Rhomboid-like_sf"/>
</dbReference>
<evidence type="ECO:0000256" key="1">
    <source>
        <dbReference type="ARBA" id="ARBA00004141"/>
    </source>
</evidence>
<feature type="transmembrane region" description="Helical" evidence="5">
    <location>
        <begin position="119"/>
        <end position="136"/>
    </location>
</feature>
<dbReference type="EMBL" id="QNBC01000002">
    <property type="protein sequence ID" value="RKX68158.1"/>
    <property type="molecule type" value="Genomic_DNA"/>
</dbReference>
<sequence length="254" mass="29652">MMYNSYYRPSHTNIVLKLILINFAVFIIELFIPSGYMTYYFGLIPRLVIGKYYYWQVFTYMFLHGGWMHIFFNMFALYIFGIEIEYYWGSKKFLEYYLICGLGAGIISLLTYYNSPIPIIGASGAIYGVMLAYGLLFPERYLYLYFFIPIKAKYLVIMFVIFEFFAGISGGGDHVAHFAHLGGLLTGFIYLKWPLIKSKLHIRKSVIGGNRNKWKDNYDEYDSEVDRILKKASVYGVDSLTPDEIETLRKARNK</sequence>
<evidence type="ECO:0000256" key="4">
    <source>
        <dbReference type="ARBA" id="ARBA00023136"/>
    </source>
</evidence>
<protein>
    <submittedName>
        <fullName evidence="7">Rhomboid family intramembrane serine protease</fullName>
    </submittedName>
</protein>
<keyword evidence="4 5" id="KW-0472">Membrane</keyword>
<reference evidence="7 8" key="1">
    <citation type="submission" date="2018-06" db="EMBL/GenBank/DDBJ databases">
        <title>Extensive metabolic versatility and redundancy in microbially diverse, dynamic hydrothermal sediments.</title>
        <authorList>
            <person name="Dombrowski N."/>
            <person name="Teske A."/>
            <person name="Baker B.J."/>
        </authorList>
    </citation>
    <scope>NUCLEOTIDE SEQUENCE [LARGE SCALE GENOMIC DNA]</scope>
    <source>
        <strain evidence="7">B35_G9</strain>
    </source>
</reference>
<feature type="transmembrane region" description="Helical" evidence="5">
    <location>
        <begin position="143"/>
        <end position="168"/>
    </location>
</feature>
<keyword evidence="3 5" id="KW-1133">Transmembrane helix</keyword>
<feature type="domain" description="Peptidase S54 rhomboid" evidence="6">
    <location>
        <begin position="54"/>
        <end position="190"/>
    </location>
</feature>
<dbReference type="GO" id="GO:0006508">
    <property type="term" value="P:proteolysis"/>
    <property type="evidence" value="ECO:0007669"/>
    <property type="project" value="UniProtKB-KW"/>
</dbReference>
<dbReference type="SMART" id="SM01160">
    <property type="entry name" value="DUF1751"/>
    <property type="match status" value="1"/>
</dbReference>
<dbReference type="SUPFAM" id="SSF144091">
    <property type="entry name" value="Rhomboid-like"/>
    <property type="match status" value="1"/>
</dbReference>
<keyword evidence="2 5" id="KW-0812">Transmembrane</keyword>
<accession>A0A660SBI3</accession>